<name>A0A2W6NDT3_9BACL</name>
<sequence>MSEKQTEVIDTKQEPKEEFPELEKLVREKIRLAQKLGLMDGKTPVEGYEDTKEYKRIEEIDARLWELV</sequence>
<dbReference type="Proteomes" id="UP000249204">
    <property type="component" value="Unassembled WGS sequence"/>
</dbReference>
<gene>
    <name evidence="1" type="ORF">DN757_19090</name>
</gene>
<comment type="caution">
    <text evidence="1">The sequence shown here is derived from an EMBL/GenBank/DDBJ whole genome shotgun (WGS) entry which is preliminary data.</text>
</comment>
<accession>A0A2W6NDT3</accession>
<dbReference type="RefSeq" id="WP_111271781.1">
    <property type="nucleotide sequence ID" value="NZ_QKWW01000055.1"/>
</dbReference>
<evidence type="ECO:0000313" key="1">
    <source>
        <dbReference type="EMBL" id="PZT54137.1"/>
    </source>
</evidence>
<organism evidence="1 2">
    <name type="scientific">Paenibacillus silvae</name>
    <dbReference type="NCBI Taxonomy" id="1325358"/>
    <lineage>
        <taxon>Bacteria</taxon>
        <taxon>Bacillati</taxon>
        <taxon>Bacillota</taxon>
        <taxon>Bacilli</taxon>
        <taxon>Bacillales</taxon>
        <taxon>Paenibacillaceae</taxon>
        <taxon>Paenibacillus</taxon>
    </lineage>
</organism>
<evidence type="ECO:0000313" key="2">
    <source>
        <dbReference type="Proteomes" id="UP000249204"/>
    </source>
</evidence>
<proteinExistence type="predicted"/>
<dbReference type="AlphaFoldDB" id="A0A2W6NDT3"/>
<reference evidence="1 2" key="1">
    <citation type="submission" date="2018-06" db="EMBL/GenBank/DDBJ databases">
        <title>Isolation of heavy metals resistant Paenibacillus silvae NC2 from Gold-Copper mine in ZiJin, China.</title>
        <authorList>
            <person name="Xu J."/>
            <person name="Mazhar H.S."/>
            <person name="Rensing C."/>
        </authorList>
    </citation>
    <scope>NUCLEOTIDE SEQUENCE [LARGE SCALE GENOMIC DNA]</scope>
    <source>
        <strain evidence="1 2">NC2</strain>
    </source>
</reference>
<protein>
    <submittedName>
        <fullName evidence="1">Uncharacterized protein</fullName>
    </submittedName>
</protein>
<dbReference type="EMBL" id="QKWW01000055">
    <property type="protein sequence ID" value="PZT54137.1"/>
    <property type="molecule type" value="Genomic_DNA"/>
</dbReference>